<dbReference type="AlphaFoldDB" id="A0A8X6LSU5"/>
<accession>A0A8X6LSU5</accession>
<comment type="caution">
    <text evidence="1">The sequence shown here is derived from an EMBL/GenBank/DDBJ whole genome shotgun (WGS) entry which is preliminary data.</text>
</comment>
<evidence type="ECO:0000313" key="1">
    <source>
        <dbReference type="EMBL" id="GFR21686.1"/>
    </source>
</evidence>
<gene>
    <name evidence="1" type="ORF">TNCT_320671</name>
</gene>
<protein>
    <submittedName>
        <fullName evidence="1">Uncharacterized protein</fullName>
    </submittedName>
</protein>
<proteinExistence type="predicted"/>
<keyword evidence="2" id="KW-1185">Reference proteome</keyword>
<dbReference type="Proteomes" id="UP000887116">
    <property type="component" value="Unassembled WGS sequence"/>
</dbReference>
<dbReference type="OrthoDB" id="8191755at2759"/>
<evidence type="ECO:0000313" key="2">
    <source>
        <dbReference type="Proteomes" id="UP000887116"/>
    </source>
</evidence>
<organism evidence="1 2">
    <name type="scientific">Trichonephila clavata</name>
    <name type="common">Joro spider</name>
    <name type="synonym">Nephila clavata</name>
    <dbReference type="NCBI Taxonomy" id="2740835"/>
    <lineage>
        <taxon>Eukaryota</taxon>
        <taxon>Metazoa</taxon>
        <taxon>Ecdysozoa</taxon>
        <taxon>Arthropoda</taxon>
        <taxon>Chelicerata</taxon>
        <taxon>Arachnida</taxon>
        <taxon>Araneae</taxon>
        <taxon>Araneomorphae</taxon>
        <taxon>Entelegynae</taxon>
        <taxon>Araneoidea</taxon>
        <taxon>Nephilidae</taxon>
        <taxon>Trichonephila</taxon>
    </lineage>
</organism>
<sequence>MYNVPRQTLQQYLLKNEFRVPKLDRKSDIGVEAEDDLEKYLILGQEYGFGLTRSELKNLAFDSIEKLEGDDVFNDVNKMAGDIFEWYGHILSYKYILTVWKEENLLINTALGSNRSNEKFFEILENKMTQC</sequence>
<reference evidence="1" key="1">
    <citation type="submission" date="2020-07" db="EMBL/GenBank/DDBJ databases">
        <title>Multicomponent nature underlies the extraordinary mechanical properties of spider dragline silk.</title>
        <authorList>
            <person name="Kono N."/>
            <person name="Nakamura H."/>
            <person name="Mori M."/>
            <person name="Yoshida Y."/>
            <person name="Ohtoshi R."/>
            <person name="Malay A.D."/>
            <person name="Moran D.A.P."/>
            <person name="Tomita M."/>
            <person name="Numata K."/>
            <person name="Arakawa K."/>
        </authorList>
    </citation>
    <scope>NUCLEOTIDE SEQUENCE</scope>
</reference>
<dbReference type="EMBL" id="BMAO01028053">
    <property type="protein sequence ID" value="GFR21686.1"/>
    <property type="molecule type" value="Genomic_DNA"/>
</dbReference>
<name>A0A8X6LSU5_TRICU</name>